<name>A0AAV4UG87_CAEEX</name>
<dbReference type="Proteomes" id="UP001054945">
    <property type="component" value="Unassembled WGS sequence"/>
</dbReference>
<protein>
    <submittedName>
        <fullName evidence="1">Uncharacterized protein</fullName>
    </submittedName>
</protein>
<evidence type="ECO:0000313" key="2">
    <source>
        <dbReference type="Proteomes" id="UP001054945"/>
    </source>
</evidence>
<keyword evidence="2" id="KW-1185">Reference proteome</keyword>
<dbReference type="EMBL" id="BPLR01012781">
    <property type="protein sequence ID" value="GIY56580.1"/>
    <property type="molecule type" value="Genomic_DNA"/>
</dbReference>
<proteinExistence type="predicted"/>
<reference evidence="1 2" key="1">
    <citation type="submission" date="2021-06" db="EMBL/GenBank/DDBJ databases">
        <title>Caerostris extrusa draft genome.</title>
        <authorList>
            <person name="Kono N."/>
            <person name="Arakawa K."/>
        </authorList>
    </citation>
    <scope>NUCLEOTIDE SEQUENCE [LARGE SCALE GENOMIC DNA]</scope>
</reference>
<accession>A0AAV4UG87</accession>
<organism evidence="1 2">
    <name type="scientific">Caerostris extrusa</name>
    <name type="common">Bark spider</name>
    <name type="synonym">Caerostris bankana</name>
    <dbReference type="NCBI Taxonomy" id="172846"/>
    <lineage>
        <taxon>Eukaryota</taxon>
        <taxon>Metazoa</taxon>
        <taxon>Ecdysozoa</taxon>
        <taxon>Arthropoda</taxon>
        <taxon>Chelicerata</taxon>
        <taxon>Arachnida</taxon>
        <taxon>Araneae</taxon>
        <taxon>Araneomorphae</taxon>
        <taxon>Entelegynae</taxon>
        <taxon>Araneoidea</taxon>
        <taxon>Araneidae</taxon>
        <taxon>Caerostris</taxon>
    </lineage>
</organism>
<comment type="caution">
    <text evidence="1">The sequence shown here is derived from an EMBL/GenBank/DDBJ whole genome shotgun (WGS) entry which is preliminary data.</text>
</comment>
<dbReference type="AlphaFoldDB" id="A0AAV4UG87"/>
<sequence>MNRWVLMATIYLNLLKTIDPGTSQIKRDIAVVEAKPLSVKISKLRLALFMFTEALRDCSFDNLRVRCQNNSFVLKQRLFGIGNGPLDCNWNGPMEKACSGVVRQWSRLKLQWTPDEGHAGSGGEVMN</sequence>
<gene>
    <name evidence="1" type="ORF">CEXT_24841</name>
</gene>
<evidence type="ECO:0000313" key="1">
    <source>
        <dbReference type="EMBL" id="GIY56580.1"/>
    </source>
</evidence>